<dbReference type="Pfam" id="PF00149">
    <property type="entry name" value="Metallophos"/>
    <property type="match status" value="1"/>
</dbReference>
<dbReference type="Proteomes" id="UP000799441">
    <property type="component" value="Unassembled WGS sequence"/>
</dbReference>
<name>A0A9P4QF87_9PEZI</name>
<dbReference type="PANTHER" id="PTHR12905:SF18">
    <property type="entry name" value="ESTER HYDROLASE, PUTATIVE (AFU_ORTHOLOGUE AFUA_4G03130)-RELATED"/>
    <property type="match status" value="1"/>
</dbReference>
<dbReference type="PANTHER" id="PTHR12905">
    <property type="entry name" value="METALLOPHOSPHOESTERASE"/>
    <property type="match status" value="1"/>
</dbReference>
<feature type="domain" description="Calcineurin-like phosphoesterase" evidence="1">
    <location>
        <begin position="56"/>
        <end position="257"/>
    </location>
</feature>
<comment type="caution">
    <text evidence="2">The sequence shown here is derived from an EMBL/GenBank/DDBJ whole genome shotgun (WGS) entry which is preliminary data.</text>
</comment>
<dbReference type="AlphaFoldDB" id="A0A9P4QF87"/>
<dbReference type="OrthoDB" id="630188at2759"/>
<protein>
    <submittedName>
        <fullName evidence="2">Metallo-dependent phosphatase</fullName>
    </submittedName>
</protein>
<keyword evidence="3" id="KW-1185">Reference proteome</keyword>
<dbReference type="GO" id="GO:0016787">
    <property type="term" value="F:hydrolase activity"/>
    <property type="evidence" value="ECO:0007669"/>
    <property type="project" value="InterPro"/>
</dbReference>
<accession>A0A9P4QF87</accession>
<dbReference type="SUPFAM" id="SSF56300">
    <property type="entry name" value="Metallo-dependent phosphatases"/>
    <property type="match status" value="1"/>
</dbReference>
<proteinExistence type="predicted"/>
<evidence type="ECO:0000313" key="2">
    <source>
        <dbReference type="EMBL" id="KAF2724553.1"/>
    </source>
</evidence>
<dbReference type="Gene3D" id="3.60.21.10">
    <property type="match status" value="1"/>
</dbReference>
<dbReference type="CDD" id="cd07379">
    <property type="entry name" value="MPP_239FB"/>
    <property type="match status" value="1"/>
</dbReference>
<evidence type="ECO:0000313" key="3">
    <source>
        <dbReference type="Proteomes" id="UP000799441"/>
    </source>
</evidence>
<sequence>MPTIFAPETDFDRPSLLYLSLSQPVRTLLRLFDLTSSVILYTRPSKVRSSHALPVRIVCISDTHTLQCSVPDGDVLIHAGDLTNKGTPAELQAQIDWLDSLPHKYKIAIAGNHDSWLDARCRHLLGADGDGEVDWKGVKYLQHASTMLRFTGEAQGDGAAAAEGGGGRTVERKLTVFGAPQIPACGGDDFAFQYQRGDDAWTGTVPDDTDILITHTPPRFHLDLPSAHNGEGLGCGFLLGECWRVRPRAHVFGHVHAGRTETFGRWTGGKQVVRWDPRQKVVERALARSAGNGLLRSMFDLRCWVDCFRIVWLGVSGLIWDKVWGGEVQRETLMVNAALMFEDSGKLGNEPQVFEI</sequence>
<gene>
    <name evidence="2" type="ORF">K431DRAFT_217841</name>
</gene>
<organism evidence="2 3">
    <name type="scientific">Polychaeton citri CBS 116435</name>
    <dbReference type="NCBI Taxonomy" id="1314669"/>
    <lineage>
        <taxon>Eukaryota</taxon>
        <taxon>Fungi</taxon>
        <taxon>Dikarya</taxon>
        <taxon>Ascomycota</taxon>
        <taxon>Pezizomycotina</taxon>
        <taxon>Dothideomycetes</taxon>
        <taxon>Dothideomycetidae</taxon>
        <taxon>Capnodiales</taxon>
        <taxon>Capnodiaceae</taxon>
        <taxon>Polychaeton</taxon>
    </lineage>
</organism>
<dbReference type="InterPro" id="IPR051693">
    <property type="entry name" value="UPF0046_metallophosphoest"/>
</dbReference>
<reference evidence="2" key="1">
    <citation type="journal article" date="2020" name="Stud. Mycol.">
        <title>101 Dothideomycetes genomes: a test case for predicting lifestyles and emergence of pathogens.</title>
        <authorList>
            <person name="Haridas S."/>
            <person name="Albert R."/>
            <person name="Binder M."/>
            <person name="Bloem J."/>
            <person name="Labutti K."/>
            <person name="Salamov A."/>
            <person name="Andreopoulos B."/>
            <person name="Baker S."/>
            <person name="Barry K."/>
            <person name="Bills G."/>
            <person name="Bluhm B."/>
            <person name="Cannon C."/>
            <person name="Castanera R."/>
            <person name="Culley D."/>
            <person name="Daum C."/>
            <person name="Ezra D."/>
            <person name="Gonzalez J."/>
            <person name="Henrissat B."/>
            <person name="Kuo A."/>
            <person name="Liang C."/>
            <person name="Lipzen A."/>
            <person name="Lutzoni F."/>
            <person name="Magnuson J."/>
            <person name="Mondo S."/>
            <person name="Nolan M."/>
            <person name="Ohm R."/>
            <person name="Pangilinan J."/>
            <person name="Park H.-J."/>
            <person name="Ramirez L."/>
            <person name="Alfaro M."/>
            <person name="Sun H."/>
            <person name="Tritt A."/>
            <person name="Yoshinaga Y."/>
            <person name="Zwiers L.-H."/>
            <person name="Turgeon B."/>
            <person name="Goodwin S."/>
            <person name="Spatafora J."/>
            <person name="Crous P."/>
            <person name="Grigoriev I."/>
        </authorList>
    </citation>
    <scope>NUCLEOTIDE SEQUENCE</scope>
    <source>
        <strain evidence="2">CBS 116435</strain>
    </source>
</reference>
<dbReference type="EMBL" id="MU003771">
    <property type="protein sequence ID" value="KAF2724553.1"/>
    <property type="molecule type" value="Genomic_DNA"/>
</dbReference>
<evidence type="ECO:0000259" key="1">
    <source>
        <dbReference type="Pfam" id="PF00149"/>
    </source>
</evidence>
<dbReference type="InterPro" id="IPR004843">
    <property type="entry name" value="Calcineurin-like_PHP"/>
</dbReference>
<dbReference type="InterPro" id="IPR029052">
    <property type="entry name" value="Metallo-depent_PP-like"/>
</dbReference>